<dbReference type="RefSeq" id="WP_378609211.1">
    <property type="nucleotide sequence ID" value="NZ_JBHSQN010000015.1"/>
</dbReference>
<dbReference type="InterPro" id="IPR024520">
    <property type="entry name" value="DUF3558"/>
</dbReference>
<proteinExistence type="predicted"/>
<dbReference type="Pfam" id="PF12079">
    <property type="entry name" value="DUF3558"/>
    <property type="match status" value="1"/>
</dbReference>
<sequence length="200" mass="21561">MRRFIPLIVGGLLAVAACSSSPQSEQNGTPSSALPSVTVMAPVSPAPAQPASNRQPVRFDPCARIDDAVPTALGFVATTRERSDYVFDDYAFIGCDFTRSETVRGQQLQVGHLTISSTNVTLEEMRARDYEDARPTTVNGKEALFHRTRAAESCYIAMPGPDATIEVRVSSAIAFTDWVACDHIDEAARTVEAALPKEGK</sequence>
<evidence type="ECO:0000313" key="2">
    <source>
        <dbReference type="Proteomes" id="UP001596223"/>
    </source>
</evidence>
<protein>
    <submittedName>
        <fullName evidence="1">DUF3558 domain-containing protein</fullName>
    </submittedName>
</protein>
<gene>
    <name evidence="1" type="ORF">ACFP3H_23495</name>
</gene>
<keyword evidence="2" id="KW-1185">Reference proteome</keyword>
<reference evidence="2" key="1">
    <citation type="journal article" date="2019" name="Int. J. Syst. Evol. Microbiol.">
        <title>The Global Catalogue of Microorganisms (GCM) 10K type strain sequencing project: providing services to taxonomists for standard genome sequencing and annotation.</title>
        <authorList>
            <consortium name="The Broad Institute Genomics Platform"/>
            <consortium name="The Broad Institute Genome Sequencing Center for Infectious Disease"/>
            <person name="Wu L."/>
            <person name="Ma J."/>
        </authorList>
    </citation>
    <scope>NUCLEOTIDE SEQUENCE [LARGE SCALE GENOMIC DNA]</scope>
    <source>
        <strain evidence="2">CCUG 36956</strain>
    </source>
</reference>
<accession>A0ABW1JX10</accession>
<dbReference type="EMBL" id="JBHSQN010000015">
    <property type="protein sequence ID" value="MFC6014031.1"/>
    <property type="molecule type" value="Genomic_DNA"/>
</dbReference>
<comment type="caution">
    <text evidence="1">The sequence shown here is derived from an EMBL/GenBank/DDBJ whole genome shotgun (WGS) entry which is preliminary data.</text>
</comment>
<dbReference type="PROSITE" id="PS51257">
    <property type="entry name" value="PROKAR_LIPOPROTEIN"/>
    <property type="match status" value="1"/>
</dbReference>
<dbReference type="Proteomes" id="UP001596223">
    <property type="component" value="Unassembled WGS sequence"/>
</dbReference>
<organism evidence="1 2">
    <name type="scientific">Nocardia lasii</name>
    <dbReference type="NCBI Taxonomy" id="1616107"/>
    <lineage>
        <taxon>Bacteria</taxon>
        <taxon>Bacillati</taxon>
        <taxon>Actinomycetota</taxon>
        <taxon>Actinomycetes</taxon>
        <taxon>Mycobacteriales</taxon>
        <taxon>Nocardiaceae</taxon>
        <taxon>Nocardia</taxon>
    </lineage>
</organism>
<name>A0ABW1JX10_9NOCA</name>
<evidence type="ECO:0000313" key="1">
    <source>
        <dbReference type="EMBL" id="MFC6014031.1"/>
    </source>
</evidence>